<accession>A0A1F7X1J9</accession>
<dbReference type="AlphaFoldDB" id="A0A1F7X1J9"/>
<organism evidence="1 2">
    <name type="scientific">Candidatus Woesebacteria bacterium RBG_13_36_22</name>
    <dbReference type="NCBI Taxonomy" id="1802478"/>
    <lineage>
        <taxon>Bacteria</taxon>
        <taxon>Candidatus Woeseibacteriota</taxon>
    </lineage>
</organism>
<gene>
    <name evidence="1" type="ORF">A2Z67_01905</name>
</gene>
<dbReference type="EMBL" id="MGFQ01000036">
    <property type="protein sequence ID" value="OGM08783.1"/>
    <property type="molecule type" value="Genomic_DNA"/>
</dbReference>
<sequence>MTKKRIKDIQEKYIMSLIDFGMNAVNNGRVFWGKYLSLRKLEIEVSNLRSSFNNFSIISLKNFNTVFSVADINAYLYKSLTTLIFF</sequence>
<comment type="caution">
    <text evidence="1">The sequence shown here is derived from an EMBL/GenBank/DDBJ whole genome shotgun (WGS) entry which is preliminary data.</text>
</comment>
<reference evidence="1 2" key="1">
    <citation type="journal article" date="2016" name="Nat. Commun.">
        <title>Thousands of microbial genomes shed light on interconnected biogeochemical processes in an aquifer system.</title>
        <authorList>
            <person name="Anantharaman K."/>
            <person name="Brown C.T."/>
            <person name="Hug L.A."/>
            <person name="Sharon I."/>
            <person name="Castelle C.J."/>
            <person name="Probst A.J."/>
            <person name="Thomas B.C."/>
            <person name="Singh A."/>
            <person name="Wilkins M.J."/>
            <person name="Karaoz U."/>
            <person name="Brodie E.L."/>
            <person name="Williams K.H."/>
            <person name="Hubbard S.S."/>
            <person name="Banfield J.F."/>
        </authorList>
    </citation>
    <scope>NUCLEOTIDE SEQUENCE [LARGE SCALE GENOMIC DNA]</scope>
</reference>
<protein>
    <submittedName>
        <fullName evidence="1">Uncharacterized protein</fullName>
    </submittedName>
</protein>
<proteinExistence type="predicted"/>
<evidence type="ECO:0000313" key="1">
    <source>
        <dbReference type="EMBL" id="OGM08783.1"/>
    </source>
</evidence>
<evidence type="ECO:0000313" key="2">
    <source>
        <dbReference type="Proteomes" id="UP000176939"/>
    </source>
</evidence>
<name>A0A1F7X1J9_9BACT</name>
<dbReference type="Proteomes" id="UP000176939">
    <property type="component" value="Unassembled WGS sequence"/>
</dbReference>